<dbReference type="InterPro" id="IPR011042">
    <property type="entry name" value="6-blade_b-propeller_TolB-like"/>
</dbReference>
<dbReference type="SUPFAM" id="SSF81296">
    <property type="entry name" value="E set domains"/>
    <property type="match status" value="1"/>
</dbReference>
<dbReference type="AlphaFoldDB" id="A0A6I0T192"/>
<dbReference type="Pfam" id="PF01833">
    <property type="entry name" value="TIG"/>
    <property type="match status" value="1"/>
</dbReference>
<evidence type="ECO:0000256" key="2">
    <source>
        <dbReference type="SAM" id="SignalP"/>
    </source>
</evidence>
<accession>A0A6I0T192</accession>
<dbReference type="Proteomes" id="UP000436858">
    <property type="component" value="Unassembled WGS sequence"/>
</dbReference>
<dbReference type="Proteomes" id="UP000460317">
    <property type="component" value="Unassembled WGS sequence"/>
</dbReference>
<feature type="chain" id="PRO_5044633167" evidence="2">
    <location>
        <begin position="26"/>
        <end position="451"/>
    </location>
</feature>
<dbReference type="EMBL" id="WCSB01000002">
    <property type="protein sequence ID" value="KAB4454744.1"/>
    <property type="molecule type" value="Genomic_DNA"/>
</dbReference>
<reference evidence="6" key="2">
    <citation type="submission" date="2021-06" db="EMBL/GenBank/DDBJ databases">
        <title>Interrogation of the integrated mobile genetic elements in gut-associated Bacteroides with a consensus prediction approach.</title>
        <authorList>
            <person name="Campbell D.E."/>
            <person name="Leigh J.R."/>
            <person name="Kim T."/>
            <person name="England W."/>
            <person name="Whitaker R.J."/>
            <person name="Degnan P.H."/>
        </authorList>
    </citation>
    <scope>NUCLEOTIDE SEQUENCE</scope>
    <source>
        <strain evidence="6">VPI-3443</strain>
    </source>
</reference>
<feature type="signal peptide" evidence="2">
    <location>
        <begin position="1"/>
        <end position="25"/>
    </location>
</feature>
<dbReference type="Gene3D" id="2.60.40.10">
    <property type="entry name" value="Immunoglobulins"/>
    <property type="match status" value="1"/>
</dbReference>
<dbReference type="InterPro" id="IPR014756">
    <property type="entry name" value="Ig_E-set"/>
</dbReference>
<dbReference type="Proteomes" id="UP001162960">
    <property type="component" value="Chromosome"/>
</dbReference>
<sequence>MKKKITQTLLPIIIGLLTMMQFACSDDNKSGGSGNGPLKLTTFYPDSGYLSSKIIIEGENMGTDASKLSVYFNKKKGFVSQAAGNILMVYAPKLPGDICDISVVKGTDSLTFDNKFRYISRFTVENICGKEGSGLSVGGDLASTTFENWKLKVGCCDPEGNYYACYSNFGGNTGGLALISEKNNLSKHITKIIVNDVLYHNETGKIYALATKRNIIYEIDPNNDWKAKARYLKLPDPPAKQVDYDRAACIAYCPANGYFYARTGTQQLFRFKLEDMICEYVKDDKYNGAQTSEENHFILSMMFDPTDPTQLYTSYGSASCITVQDVSKPESEEVVYAGNFNVRADGDATQVINGYRTDCLFSWNNQMSIVSDDSGQKIMYVADSGTQTIRKIDMISGMVTIAVGRQKVQGNQSGTPLEATFNWPKGVGLTPEGDLYISDSGSGCIRKLSLR</sequence>
<evidence type="ECO:0000313" key="5">
    <source>
        <dbReference type="EMBL" id="KAB4486967.1"/>
    </source>
</evidence>
<keyword evidence="2" id="KW-0732">Signal</keyword>
<gene>
    <name evidence="5" type="ORF">GAN91_02860</name>
    <name evidence="4" type="ORF">GAN93_03510</name>
    <name evidence="6" type="ORF">KQP74_13170</name>
</gene>
<dbReference type="EMBL" id="CP083685">
    <property type="protein sequence ID" value="UYU88910.1"/>
    <property type="molecule type" value="Genomic_DNA"/>
</dbReference>
<reference evidence="7 8" key="1">
    <citation type="journal article" date="2019" name="Nat. Med.">
        <title>A library of human gut bacterial isolates paired with longitudinal multiomics data enables mechanistic microbiome research.</title>
        <authorList>
            <person name="Poyet M."/>
            <person name="Groussin M."/>
            <person name="Gibbons S.M."/>
            <person name="Avila-Pacheco J."/>
            <person name="Jiang X."/>
            <person name="Kearney S.M."/>
            <person name="Perrotta A.R."/>
            <person name="Berdy B."/>
            <person name="Zhao S."/>
            <person name="Lieberman T.D."/>
            <person name="Swanson P.K."/>
            <person name="Smith M."/>
            <person name="Roesemann S."/>
            <person name="Alexander J.E."/>
            <person name="Rich S.A."/>
            <person name="Livny J."/>
            <person name="Vlamakis H."/>
            <person name="Clish C."/>
            <person name="Bullock K."/>
            <person name="Deik A."/>
            <person name="Scott J."/>
            <person name="Pierce K.A."/>
            <person name="Xavier R.J."/>
            <person name="Alm E.J."/>
        </authorList>
    </citation>
    <scope>NUCLEOTIDE SEQUENCE [LARGE SCALE GENOMIC DNA]</scope>
    <source>
        <strain evidence="5 7">BIOML-A162</strain>
        <strain evidence="4 8">BIOML-A165</strain>
    </source>
</reference>
<dbReference type="Pfam" id="PF01436">
    <property type="entry name" value="NHL"/>
    <property type="match status" value="1"/>
</dbReference>
<dbReference type="EMBL" id="WCRY01000002">
    <property type="protein sequence ID" value="KAB4486967.1"/>
    <property type="molecule type" value="Genomic_DNA"/>
</dbReference>
<dbReference type="Gene3D" id="2.120.10.30">
    <property type="entry name" value="TolB, C-terminal domain"/>
    <property type="match status" value="1"/>
</dbReference>
<evidence type="ECO:0000313" key="8">
    <source>
        <dbReference type="Proteomes" id="UP000460317"/>
    </source>
</evidence>
<evidence type="ECO:0000313" key="6">
    <source>
        <dbReference type="EMBL" id="UYU88910.1"/>
    </source>
</evidence>
<dbReference type="PANTHER" id="PTHR13833:SF71">
    <property type="entry name" value="NHL DOMAIN-CONTAINING PROTEIN"/>
    <property type="match status" value="1"/>
</dbReference>
<evidence type="ECO:0000313" key="4">
    <source>
        <dbReference type="EMBL" id="KAB4454744.1"/>
    </source>
</evidence>
<keyword evidence="1" id="KW-0677">Repeat</keyword>
<evidence type="ECO:0000259" key="3">
    <source>
        <dbReference type="Pfam" id="PF01833"/>
    </source>
</evidence>
<dbReference type="InterPro" id="IPR013783">
    <property type="entry name" value="Ig-like_fold"/>
</dbReference>
<dbReference type="RefSeq" id="WP_113748654.1">
    <property type="nucleotide sequence ID" value="NZ_BQNN01000001.1"/>
</dbReference>
<dbReference type="InterPro" id="IPR001258">
    <property type="entry name" value="NHL_repeat"/>
</dbReference>
<evidence type="ECO:0000256" key="1">
    <source>
        <dbReference type="ARBA" id="ARBA00022737"/>
    </source>
</evidence>
<proteinExistence type="predicted"/>
<protein>
    <submittedName>
        <fullName evidence="6">IPT/TIG domain-containing protein</fullName>
    </submittedName>
</protein>
<name>A0A6I0T192_BACT4</name>
<dbReference type="InterPro" id="IPR002909">
    <property type="entry name" value="IPT_dom"/>
</dbReference>
<evidence type="ECO:0000313" key="7">
    <source>
        <dbReference type="Proteomes" id="UP000436858"/>
    </source>
</evidence>
<dbReference type="SUPFAM" id="SSF63829">
    <property type="entry name" value="Calcium-dependent phosphotriesterase"/>
    <property type="match status" value="1"/>
</dbReference>
<feature type="domain" description="IPT/TIG" evidence="3">
    <location>
        <begin position="40"/>
        <end position="118"/>
    </location>
</feature>
<dbReference type="PANTHER" id="PTHR13833">
    <property type="match status" value="1"/>
</dbReference>
<organism evidence="5 7">
    <name type="scientific">Bacteroides thetaiotaomicron</name>
    <dbReference type="NCBI Taxonomy" id="818"/>
    <lineage>
        <taxon>Bacteria</taxon>
        <taxon>Pseudomonadati</taxon>
        <taxon>Bacteroidota</taxon>
        <taxon>Bacteroidia</taxon>
        <taxon>Bacteroidales</taxon>
        <taxon>Bacteroidaceae</taxon>
        <taxon>Bacteroides</taxon>
    </lineage>
</organism>